<name>A0AAV9USD9_9PEZI</name>
<evidence type="ECO:0000256" key="2">
    <source>
        <dbReference type="SAM" id="MobiDB-lite"/>
    </source>
</evidence>
<dbReference type="AlphaFoldDB" id="A0AAV9USD9"/>
<evidence type="ECO:0000313" key="4">
    <source>
        <dbReference type="Proteomes" id="UP001375240"/>
    </source>
</evidence>
<sequence>MAQVYEEIRTPHAGQPDTLAPEPRTVPGYELEVSDYELDEREYDNDSASDRPHRQGSGSESEYDDDVQELISLEDLEQEEEERSQRQSQEVEARNSIASSTSKKEGRRQSKPKQEPEEEEEDEGPKLVGQDKWMYEHEKRMLQQEQRMLAHEQRILAQEQRMFEHEAKMLQQERWINDQRQKLFEDEERIIDLGDRLREEEERMAERHEAVNERVRVLERRISELEQQIAGLKQVRIEVKERNRLTILNLPVEIQVGILEHLPEQYHLYCFQVFQPWREMMVLQDSQPQRYHVSEKNYCPRMHTLGADAGWRLVVQDGRLESVTYVVDLRSSDKSAEKKEERSLMRRHSNDRKLATVNLMKSAVLEDPLFLDQPAYPDKEVVTVDSLSFQVGEDENGYEALFMQMARDDEQRDVSFTFPFDEHPELKGMQIIEFLDWVAAWVGQIDVLKKYRRITMGLSICDLVGMGFMMLFHDLA</sequence>
<feature type="coiled-coil region" evidence="1">
    <location>
        <begin position="201"/>
        <end position="242"/>
    </location>
</feature>
<dbReference type="EMBL" id="JAVHNQ010000005">
    <property type="protein sequence ID" value="KAK6347240.1"/>
    <property type="molecule type" value="Genomic_DNA"/>
</dbReference>
<evidence type="ECO:0000256" key="1">
    <source>
        <dbReference type="SAM" id="Coils"/>
    </source>
</evidence>
<feature type="region of interest" description="Disordered" evidence="2">
    <location>
        <begin position="1"/>
        <end position="131"/>
    </location>
</feature>
<feature type="compositionally biased region" description="Acidic residues" evidence="2">
    <location>
        <begin position="61"/>
        <end position="82"/>
    </location>
</feature>
<gene>
    <name evidence="3" type="ORF">TWF696_007312</name>
</gene>
<feature type="compositionally biased region" description="Basic and acidic residues" evidence="2">
    <location>
        <begin position="1"/>
        <end position="10"/>
    </location>
</feature>
<feature type="compositionally biased region" description="Acidic residues" evidence="2">
    <location>
        <begin position="32"/>
        <end position="47"/>
    </location>
</feature>
<organism evidence="3 4">
    <name type="scientific">Orbilia brochopaga</name>
    <dbReference type="NCBI Taxonomy" id="3140254"/>
    <lineage>
        <taxon>Eukaryota</taxon>
        <taxon>Fungi</taxon>
        <taxon>Dikarya</taxon>
        <taxon>Ascomycota</taxon>
        <taxon>Pezizomycotina</taxon>
        <taxon>Orbiliomycetes</taxon>
        <taxon>Orbiliales</taxon>
        <taxon>Orbiliaceae</taxon>
        <taxon>Orbilia</taxon>
    </lineage>
</organism>
<comment type="caution">
    <text evidence="3">The sequence shown here is derived from an EMBL/GenBank/DDBJ whole genome shotgun (WGS) entry which is preliminary data.</text>
</comment>
<protein>
    <recommendedName>
        <fullName evidence="5">F-box domain-containing protein</fullName>
    </recommendedName>
</protein>
<proteinExistence type="predicted"/>
<dbReference type="Proteomes" id="UP001375240">
    <property type="component" value="Unassembled WGS sequence"/>
</dbReference>
<evidence type="ECO:0000313" key="3">
    <source>
        <dbReference type="EMBL" id="KAK6347240.1"/>
    </source>
</evidence>
<keyword evidence="1" id="KW-0175">Coiled coil</keyword>
<feature type="compositionally biased region" description="Basic and acidic residues" evidence="2">
    <location>
        <begin position="83"/>
        <end position="93"/>
    </location>
</feature>
<accession>A0AAV9USD9</accession>
<feature type="compositionally biased region" description="Basic and acidic residues" evidence="2">
    <location>
        <begin position="102"/>
        <end position="115"/>
    </location>
</feature>
<keyword evidence="4" id="KW-1185">Reference proteome</keyword>
<reference evidence="3 4" key="1">
    <citation type="submission" date="2019-10" db="EMBL/GenBank/DDBJ databases">
        <authorList>
            <person name="Palmer J.M."/>
        </authorList>
    </citation>
    <scope>NUCLEOTIDE SEQUENCE [LARGE SCALE GENOMIC DNA]</scope>
    <source>
        <strain evidence="3 4">TWF696</strain>
    </source>
</reference>
<evidence type="ECO:0008006" key="5">
    <source>
        <dbReference type="Google" id="ProtNLM"/>
    </source>
</evidence>